<evidence type="ECO:0000256" key="1">
    <source>
        <dbReference type="SAM" id="MobiDB-lite"/>
    </source>
</evidence>
<gene>
    <name evidence="4" type="ORF">Ato02nite_017410</name>
</gene>
<dbReference type="AlphaFoldDB" id="A0A919T6A1"/>
<evidence type="ECO:0000313" key="4">
    <source>
        <dbReference type="EMBL" id="GIM89948.1"/>
    </source>
</evidence>
<accession>A0A919T6A1</accession>
<protein>
    <submittedName>
        <fullName evidence="4">Oxidoreductase</fullName>
    </submittedName>
</protein>
<dbReference type="Gene3D" id="2.120.10.30">
    <property type="entry name" value="TolB, C-terminal domain"/>
    <property type="match status" value="1"/>
</dbReference>
<dbReference type="SUPFAM" id="SSF50952">
    <property type="entry name" value="Soluble quinoprotein glucose dehydrogenase"/>
    <property type="match status" value="1"/>
</dbReference>
<dbReference type="EMBL" id="BOQN01000021">
    <property type="protein sequence ID" value="GIM89948.1"/>
    <property type="molecule type" value="Genomic_DNA"/>
</dbReference>
<name>A0A919T6A1_9ACTN</name>
<sequence length="353" mass="36569">MFTAAVCAAVVGAGAVATAVTASAATPSFDFSNPEVVATGLEVPWGLTFLPDGTALVAERGSGEILRVSPGAAPVPVATVPGVVPNGEGGLLGLAASPTFAEDDYLYAYFSAANDNRIVRFKLSAPQTVEPIVTGLAKASIHNGGRIEFGPDGMLYAGVGDAGTTSNAQNQASRNGKILRMEPDGSVPPDNPFAGSLVYSLGHRNVQGLAWDAENRLFATEFGQNTWDEVNRIEAGRNYGWPIVEGIGTDSRFVNPLVQWPTSEASPSGATIVGDTLYAAALRGTRLWLVPLTGDGGAGTPVAELQGTFGRLRTAELGPDGYLWLTTSNRDGRGTPATTDDRVIRIPPTPAGS</sequence>
<reference evidence="4 5" key="1">
    <citation type="submission" date="2021-03" db="EMBL/GenBank/DDBJ databases">
        <title>Whole genome shotgun sequence of Actinoplanes toevensis NBRC 105298.</title>
        <authorList>
            <person name="Komaki H."/>
            <person name="Tamura T."/>
        </authorList>
    </citation>
    <scope>NUCLEOTIDE SEQUENCE [LARGE SCALE GENOMIC DNA]</scope>
    <source>
        <strain evidence="4 5">NBRC 105298</strain>
    </source>
</reference>
<evidence type="ECO:0000313" key="5">
    <source>
        <dbReference type="Proteomes" id="UP000677082"/>
    </source>
</evidence>
<dbReference type="PANTHER" id="PTHR19328:SF13">
    <property type="entry name" value="HIPL1 PROTEIN"/>
    <property type="match status" value="1"/>
</dbReference>
<dbReference type="PANTHER" id="PTHR19328">
    <property type="entry name" value="HEDGEHOG-INTERACTING PROTEIN"/>
    <property type="match status" value="1"/>
</dbReference>
<proteinExistence type="predicted"/>
<keyword evidence="5" id="KW-1185">Reference proteome</keyword>
<feature type="region of interest" description="Disordered" evidence="1">
    <location>
        <begin position="329"/>
        <end position="353"/>
    </location>
</feature>
<evidence type="ECO:0000259" key="3">
    <source>
        <dbReference type="Pfam" id="PF07995"/>
    </source>
</evidence>
<feature type="domain" description="Glucose/Sorbosone dehydrogenase" evidence="3">
    <location>
        <begin position="41"/>
        <end position="333"/>
    </location>
</feature>
<feature type="signal peptide" evidence="2">
    <location>
        <begin position="1"/>
        <end position="24"/>
    </location>
</feature>
<evidence type="ECO:0000256" key="2">
    <source>
        <dbReference type="SAM" id="SignalP"/>
    </source>
</evidence>
<dbReference type="InterPro" id="IPR011042">
    <property type="entry name" value="6-blade_b-propeller_TolB-like"/>
</dbReference>
<feature type="chain" id="PRO_5036835144" evidence="2">
    <location>
        <begin position="25"/>
        <end position="353"/>
    </location>
</feature>
<organism evidence="4 5">
    <name type="scientific">Paractinoplanes toevensis</name>
    <dbReference type="NCBI Taxonomy" id="571911"/>
    <lineage>
        <taxon>Bacteria</taxon>
        <taxon>Bacillati</taxon>
        <taxon>Actinomycetota</taxon>
        <taxon>Actinomycetes</taxon>
        <taxon>Micromonosporales</taxon>
        <taxon>Micromonosporaceae</taxon>
        <taxon>Paractinoplanes</taxon>
    </lineage>
</organism>
<dbReference type="Pfam" id="PF07995">
    <property type="entry name" value="GSDH"/>
    <property type="match status" value="1"/>
</dbReference>
<dbReference type="Proteomes" id="UP000677082">
    <property type="component" value="Unassembled WGS sequence"/>
</dbReference>
<dbReference type="InterPro" id="IPR012938">
    <property type="entry name" value="Glc/Sorbosone_DH"/>
</dbReference>
<keyword evidence="2" id="KW-0732">Signal</keyword>
<dbReference type="InterPro" id="IPR011041">
    <property type="entry name" value="Quinoprot_gluc/sorb_DH_b-prop"/>
</dbReference>
<comment type="caution">
    <text evidence="4">The sequence shown here is derived from an EMBL/GenBank/DDBJ whole genome shotgun (WGS) entry which is preliminary data.</text>
</comment>